<dbReference type="EMBL" id="CM055761">
    <property type="protein sequence ID" value="KAJ7986390.1"/>
    <property type="molecule type" value="Genomic_DNA"/>
</dbReference>
<proteinExistence type="predicted"/>
<gene>
    <name evidence="1" type="ORF">DPEC_G00339410</name>
</gene>
<keyword evidence="2" id="KW-1185">Reference proteome</keyword>
<protein>
    <submittedName>
        <fullName evidence="1">Uncharacterized protein</fullName>
    </submittedName>
</protein>
<organism evidence="1 2">
    <name type="scientific">Dallia pectoralis</name>
    <name type="common">Alaska blackfish</name>
    <dbReference type="NCBI Taxonomy" id="75939"/>
    <lineage>
        <taxon>Eukaryota</taxon>
        <taxon>Metazoa</taxon>
        <taxon>Chordata</taxon>
        <taxon>Craniata</taxon>
        <taxon>Vertebrata</taxon>
        <taxon>Euteleostomi</taxon>
        <taxon>Actinopterygii</taxon>
        <taxon>Neopterygii</taxon>
        <taxon>Teleostei</taxon>
        <taxon>Protacanthopterygii</taxon>
        <taxon>Esociformes</taxon>
        <taxon>Umbridae</taxon>
        <taxon>Dallia</taxon>
    </lineage>
</organism>
<evidence type="ECO:0000313" key="2">
    <source>
        <dbReference type="Proteomes" id="UP001157502"/>
    </source>
</evidence>
<comment type="caution">
    <text evidence="1">The sequence shown here is derived from an EMBL/GenBank/DDBJ whole genome shotgun (WGS) entry which is preliminary data.</text>
</comment>
<accession>A0ACC2F519</accession>
<evidence type="ECO:0000313" key="1">
    <source>
        <dbReference type="EMBL" id="KAJ7986390.1"/>
    </source>
</evidence>
<name>A0ACC2F519_DALPE</name>
<dbReference type="Proteomes" id="UP001157502">
    <property type="component" value="Chromosome 34"/>
</dbReference>
<reference evidence="1" key="1">
    <citation type="submission" date="2021-05" db="EMBL/GenBank/DDBJ databases">
        <authorList>
            <person name="Pan Q."/>
            <person name="Jouanno E."/>
            <person name="Zahm M."/>
            <person name="Klopp C."/>
            <person name="Cabau C."/>
            <person name="Louis A."/>
            <person name="Berthelot C."/>
            <person name="Parey E."/>
            <person name="Roest Crollius H."/>
            <person name="Montfort J."/>
            <person name="Robinson-Rechavi M."/>
            <person name="Bouchez O."/>
            <person name="Lampietro C."/>
            <person name="Lopez Roques C."/>
            <person name="Donnadieu C."/>
            <person name="Postlethwait J."/>
            <person name="Bobe J."/>
            <person name="Dillon D."/>
            <person name="Chandos A."/>
            <person name="von Hippel F."/>
            <person name="Guiguen Y."/>
        </authorList>
    </citation>
    <scope>NUCLEOTIDE SEQUENCE</scope>
    <source>
        <strain evidence="1">YG-Jan2019</strain>
    </source>
</reference>
<sequence length="135" mass="14355">MCGSWNNISLSHQFHRRLVAVVRSVITSGGDFSVLLTCCLTACSLRDPGAFGGLKGPILYAEQTELRGQRSLRWLCDGRGFIGDFGATLPGAASRFTGCSGRVALRQNGARLAAPPVSGSCGCAAVLVYKYRRTI</sequence>